<dbReference type="AlphaFoldDB" id="A0A150JWD3"/>
<organism evidence="1 2">
    <name type="scientific">Heyndrickxia coagulans</name>
    <name type="common">Weizmannia coagulans</name>
    <dbReference type="NCBI Taxonomy" id="1398"/>
    <lineage>
        <taxon>Bacteria</taxon>
        <taxon>Bacillati</taxon>
        <taxon>Bacillota</taxon>
        <taxon>Bacilli</taxon>
        <taxon>Bacillales</taxon>
        <taxon>Bacillaceae</taxon>
        <taxon>Heyndrickxia</taxon>
    </lineage>
</organism>
<gene>
    <name evidence="1" type="ORF">B4098_1956</name>
</gene>
<dbReference type="Proteomes" id="UP000075288">
    <property type="component" value="Unassembled WGS sequence"/>
</dbReference>
<protein>
    <submittedName>
        <fullName evidence="1">Uncharacterized protein</fullName>
    </submittedName>
</protein>
<proteinExistence type="predicted"/>
<name>A0A150JWD3_HEYCO</name>
<sequence length="44" mass="4668">MDKTCYYENGPGSTIRLSSGKFACDAFFLKSSHLCASYPAAAGT</sequence>
<evidence type="ECO:0000313" key="2">
    <source>
        <dbReference type="Proteomes" id="UP000075288"/>
    </source>
</evidence>
<dbReference type="PATRIC" id="fig|1398.26.peg.134"/>
<dbReference type="EMBL" id="LQYG01000069">
    <property type="protein sequence ID" value="KYC61401.1"/>
    <property type="molecule type" value="Genomic_DNA"/>
</dbReference>
<accession>A0A150JWD3</accession>
<reference evidence="1 2" key="1">
    <citation type="submission" date="2016-01" db="EMBL/GenBank/DDBJ databases">
        <title>Genome Sequences of Twelve Sporeforming Bacillus Species Isolated from Foods.</title>
        <authorList>
            <person name="Berendsen E.M."/>
            <person name="Wells-Bennik M.H."/>
            <person name="Krawcyk A.O."/>
            <person name="De Jong A."/>
            <person name="Holsappel S."/>
            <person name="Eijlander R.T."/>
            <person name="Kuipers O.P."/>
        </authorList>
    </citation>
    <scope>NUCLEOTIDE SEQUENCE [LARGE SCALE GENOMIC DNA]</scope>
    <source>
        <strain evidence="1 2">B4098</strain>
    </source>
</reference>
<comment type="caution">
    <text evidence="1">The sequence shown here is derived from an EMBL/GenBank/DDBJ whole genome shotgun (WGS) entry which is preliminary data.</text>
</comment>
<evidence type="ECO:0000313" key="1">
    <source>
        <dbReference type="EMBL" id="KYC61401.1"/>
    </source>
</evidence>